<protein>
    <submittedName>
        <fullName evidence="1">Uncharacterized protein</fullName>
    </submittedName>
</protein>
<proteinExistence type="predicted"/>
<reference evidence="1 2" key="1">
    <citation type="submission" date="2020-07" db="EMBL/GenBank/DDBJ databases">
        <title>Novel species isolated from subtropical streams in China.</title>
        <authorList>
            <person name="Lu H."/>
        </authorList>
    </citation>
    <scope>NUCLEOTIDE SEQUENCE [LARGE SCALE GENOMIC DNA]</scope>
    <source>
        <strain evidence="1 2">LX20W</strain>
    </source>
</reference>
<dbReference type="Proteomes" id="UP000534388">
    <property type="component" value="Unassembled WGS sequence"/>
</dbReference>
<keyword evidence="2" id="KW-1185">Reference proteome</keyword>
<dbReference type="RefSeq" id="WP_182166652.1">
    <property type="nucleotide sequence ID" value="NZ_JACEZT010000019.1"/>
</dbReference>
<dbReference type="AlphaFoldDB" id="A0A7W2IDU9"/>
<dbReference type="EMBL" id="JACEZT010000019">
    <property type="protein sequence ID" value="MBA5639794.1"/>
    <property type="molecule type" value="Genomic_DNA"/>
</dbReference>
<comment type="caution">
    <text evidence="1">The sequence shown here is derived from an EMBL/GenBank/DDBJ whole genome shotgun (WGS) entry which is preliminary data.</text>
</comment>
<evidence type="ECO:0000313" key="1">
    <source>
        <dbReference type="EMBL" id="MBA5639794.1"/>
    </source>
</evidence>
<evidence type="ECO:0000313" key="2">
    <source>
        <dbReference type="Proteomes" id="UP000534388"/>
    </source>
</evidence>
<gene>
    <name evidence="1" type="ORF">H3H37_22285</name>
</gene>
<accession>A0A7W2IDU9</accession>
<organism evidence="1 2">
    <name type="scientific">Rugamonas brunnea</name>
    <dbReference type="NCBI Taxonomy" id="2758569"/>
    <lineage>
        <taxon>Bacteria</taxon>
        <taxon>Pseudomonadati</taxon>
        <taxon>Pseudomonadota</taxon>
        <taxon>Betaproteobacteria</taxon>
        <taxon>Burkholderiales</taxon>
        <taxon>Oxalobacteraceae</taxon>
        <taxon>Telluria group</taxon>
        <taxon>Rugamonas</taxon>
    </lineage>
</organism>
<name>A0A7W2IDU9_9BURK</name>
<sequence length="112" mass="11895">MKNEVIPSAPVPTIDGEVRNLLDLAASLEAHGVQNAMVEGGTRYVRDTETGSTIVATRDVIVKKTSATLGVMIALPGASQDEVLKDLNSFTQELRGAVVGRSQSWVSDRTAD</sequence>